<feature type="domain" description="BON" evidence="3">
    <location>
        <begin position="158"/>
        <end position="226"/>
    </location>
</feature>
<name>A0A840XS82_9PROT</name>
<dbReference type="PANTHER" id="PTHR43080">
    <property type="entry name" value="CBS DOMAIN-CONTAINING PROTEIN CBSX3, MITOCHONDRIAL"/>
    <property type="match status" value="1"/>
</dbReference>
<keyword evidence="1 2" id="KW-0129">CBS domain</keyword>
<evidence type="ECO:0000259" key="3">
    <source>
        <dbReference type="PROSITE" id="PS50914"/>
    </source>
</evidence>
<protein>
    <submittedName>
        <fullName evidence="5">CBS domain-containing protein</fullName>
    </submittedName>
</protein>
<dbReference type="RefSeq" id="WP_246419620.1">
    <property type="nucleotide sequence ID" value="NZ_JAAEDJ010000282.1"/>
</dbReference>
<dbReference type="Proteomes" id="UP000562254">
    <property type="component" value="Unassembled WGS sequence"/>
</dbReference>
<dbReference type="PIRSF" id="PIRSF036990">
    <property type="entry name" value="UCP036990_CBS_BON"/>
    <property type="match status" value="1"/>
</dbReference>
<dbReference type="InterPro" id="IPR000644">
    <property type="entry name" value="CBS_dom"/>
</dbReference>
<dbReference type="PROSITE" id="PS50914">
    <property type="entry name" value="BON"/>
    <property type="match status" value="1"/>
</dbReference>
<dbReference type="InterPro" id="IPR007055">
    <property type="entry name" value="BON_dom"/>
</dbReference>
<dbReference type="PROSITE" id="PS51371">
    <property type="entry name" value="CBS"/>
    <property type="match status" value="2"/>
</dbReference>
<evidence type="ECO:0000256" key="2">
    <source>
        <dbReference type="PROSITE-ProRule" id="PRU00703"/>
    </source>
</evidence>
<accession>A0A840XS82</accession>
<evidence type="ECO:0000259" key="4">
    <source>
        <dbReference type="PROSITE" id="PS51371"/>
    </source>
</evidence>
<proteinExistence type="predicted"/>
<dbReference type="SUPFAM" id="SSF54631">
    <property type="entry name" value="CBS-domain pair"/>
    <property type="match status" value="1"/>
</dbReference>
<dbReference type="Pfam" id="PF04972">
    <property type="entry name" value="BON"/>
    <property type="match status" value="1"/>
</dbReference>
<dbReference type="AlphaFoldDB" id="A0A840XS82"/>
<dbReference type="Gene3D" id="3.10.580.10">
    <property type="entry name" value="CBS-domain"/>
    <property type="match status" value="1"/>
</dbReference>
<sequence>MTGPLARDLMTPDVVTVPPETPVMAMARLLADRGISAVPVVDAEGKVLGIVTEADLIRRLAGEEDKPTSWFGSLFADPASQAERYARTHGVTARDLMTEKVVTVSPDTTAAHIAQMMEQQNIRRVVVVEGGKLKGIVSRADLLRALVAPPAAEGAELSDERIRRAVLAAMKKEPWTDTFYTMLEVKDGVVTFHGFRRSDAVQKALRVLAENVPGVKEVKDETQPMPVFIYGAA</sequence>
<gene>
    <name evidence="5" type="ORF">FHS88_001654</name>
</gene>
<dbReference type="InterPro" id="IPR046342">
    <property type="entry name" value="CBS_dom_sf"/>
</dbReference>
<feature type="domain" description="CBS" evidence="4">
    <location>
        <begin position="10"/>
        <end position="68"/>
    </location>
</feature>
<evidence type="ECO:0000313" key="6">
    <source>
        <dbReference type="Proteomes" id="UP000562254"/>
    </source>
</evidence>
<keyword evidence="6" id="KW-1185">Reference proteome</keyword>
<dbReference type="Gene3D" id="3.30.1340.30">
    <property type="match status" value="1"/>
</dbReference>
<dbReference type="InterPro" id="IPR051257">
    <property type="entry name" value="Diverse_CBS-Domain"/>
</dbReference>
<evidence type="ECO:0000256" key="1">
    <source>
        <dbReference type="ARBA" id="ARBA00023122"/>
    </source>
</evidence>
<dbReference type="Pfam" id="PF00571">
    <property type="entry name" value="CBS"/>
    <property type="match status" value="2"/>
</dbReference>
<dbReference type="CDD" id="cd04586">
    <property type="entry name" value="CBS_pair_BON_assoc"/>
    <property type="match status" value="1"/>
</dbReference>
<organism evidence="5 6">
    <name type="scientific">Neoroseomonas alkaliterrae</name>
    <dbReference type="NCBI Taxonomy" id="1452450"/>
    <lineage>
        <taxon>Bacteria</taxon>
        <taxon>Pseudomonadati</taxon>
        <taxon>Pseudomonadota</taxon>
        <taxon>Alphaproteobacteria</taxon>
        <taxon>Acetobacterales</taxon>
        <taxon>Acetobacteraceae</taxon>
        <taxon>Neoroseomonas</taxon>
    </lineage>
</organism>
<dbReference type="PANTHER" id="PTHR43080:SF2">
    <property type="entry name" value="CBS DOMAIN-CONTAINING PROTEIN"/>
    <property type="match status" value="1"/>
</dbReference>
<dbReference type="EMBL" id="JACIJE010000003">
    <property type="protein sequence ID" value="MBB5689529.1"/>
    <property type="molecule type" value="Genomic_DNA"/>
</dbReference>
<dbReference type="SMART" id="SM00116">
    <property type="entry name" value="CBS"/>
    <property type="match status" value="2"/>
</dbReference>
<feature type="domain" description="CBS" evidence="4">
    <location>
        <begin position="97"/>
        <end position="153"/>
    </location>
</feature>
<reference evidence="5 6" key="1">
    <citation type="submission" date="2020-08" db="EMBL/GenBank/DDBJ databases">
        <title>Genomic Encyclopedia of Type Strains, Phase IV (KMG-IV): sequencing the most valuable type-strain genomes for metagenomic binning, comparative biology and taxonomic classification.</title>
        <authorList>
            <person name="Goeker M."/>
        </authorList>
    </citation>
    <scope>NUCLEOTIDE SEQUENCE [LARGE SCALE GENOMIC DNA]</scope>
    <source>
        <strain evidence="5 6">DSM 25895</strain>
    </source>
</reference>
<dbReference type="InterPro" id="IPR017080">
    <property type="entry name" value="UCP036990_CBS_BON"/>
</dbReference>
<comment type="caution">
    <text evidence="5">The sequence shown here is derived from an EMBL/GenBank/DDBJ whole genome shotgun (WGS) entry which is preliminary data.</text>
</comment>
<evidence type="ECO:0000313" key="5">
    <source>
        <dbReference type="EMBL" id="MBB5689529.1"/>
    </source>
</evidence>